<organism evidence="1 2">
    <name type="scientific">Sessilibacter corallicola</name>
    <dbReference type="NCBI Taxonomy" id="2904075"/>
    <lineage>
        <taxon>Bacteria</taxon>
        <taxon>Pseudomonadati</taxon>
        <taxon>Pseudomonadota</taxon>
        <taxon>Gammaproteobacteria</taxon>
        <taxon>Cellvibrionales</taxon>
        <taxon>Cellvibrionaceae</taxon>
        <taxon>Sessilibacter</taxon>
    </lineage>
</organism>
<protein>
    <recommendedName>
        <fullName evidence="3">Class I SAM-dependent methyltransferase</fullName>
    </recommendedName>
</protein>
<dbReference type="InterPro" id="IPR029063">
    <property type="entry name" value="SAM-dependent_MTases_sf"/>
</dbReference>
<evidence type="ECO:0000313" key="1">
    <source>
        <dbReference type="EMBL" id="GAA6167717.1"/>
    </source>
</evidence>
<proteinExistence type="predicted"/>
<name>A0ABQ0A7Y5_9GAMM</name>
<dbReference type="Gene3D" id="3.40.50.150">
    <property type="entry name" value="Vaccinia Virus protein VP39"/>
    <property type="match status" value="1"/>
</dbReference>
<comment type="caution">
    <text evidence="1">The sequence shown here is derived from an EMBL/GenBank/DDBJ whole genome shotgun (WGS) entry which is preliminary data.</text>
</comment>
<reference evidence="1 2" key="1">
    <citation type="submission" date="2024-04" db="EMBL/GenBank/DDBJ databases">
        <title>Draft genome sequence of Sessilibacter corallicola NBRC 116591.</title>
        <authorList>
            <person name="Miyakawa T."/>
            <person name="Kusuya Y."/>
            <person name="Miura T."/>
        </authorList>
    </citation>
    <scope>NUCLEOTIDE SEQUENCE [LARGE SCALE GENOMIC DNA]</scope>
    <source>
        <strain evidence="1 2">KU-00831-HH</strain>
    </source>
</reference>
<evidence type="ECO:0008006" key="3">
    <source>
        <dbReference type="Google" id="ProtNLM"/>
    </source>
</evidence>
<accession>A0ABQ0A7Y5</accession>
<keyword evidence="2" id="KW-1185">Reference proteome</keyword>
<evidence type="ECO:0000313" key="2">
    <source>
        <dbReference type="Proteomes" id="UP001465153"/>
    </source>
</evidence>
<dbReference type="Proteomes" id="UP001465153">
    <property type="component" value="Unassembled WGS sequence"/>
</dbReference>
<dbReference type="RefSeq" id="WP_233088954.1">
    <property type="nucleotide sequence ID" value="NZ_BAABWN010000004.1"/>
</dbReference>
<dbReference type="EMBL" id="BAABWN010000004">
    <property type="protein sequence ID" value="GAA6167717.1"/>
    <property type="molecule type" value="Genomic_DNA"/>
</dbReference>
<gene>
    <name evidence="1" type="ORF">NBRC116591_15270</name>
</gene>
<sequence length="215" mass="24648">MIKKIRRRVHSSKLYKTLGLAKIAGQQTTPSTLFKGDDEIFKSVISDCEIYAEYGCGASTIWVANNTTAKIYSTDSSGEWIQKVKDDCPSDRAIHLHHADLGQLGKWGRPISHEKCENFSDYTDWVWQQGISPDLILVDGRFRVCCFLTSLLSAREGSKIIFDDYTNRPHYHFVERYLKRSDVCGRQALFVVPEKSSLNLEEIKYYAGKFQFVMD</sequence>